<proteinExistence type="predicted"/>
<accession>A0A9D1TAC2</accession>
<feature type="transmembrane region" description="Helical" evidence="1">
    <location>
        <begin position="179"/>
        <end position="197"/>
    </location>
</feature>
<feature type="transmembrane region" description="Helical" evidence="1">
    <location>
        <begin position="119"/>
        <end position="139"/>
    </location>
</feature>
<reference evidence="2" key="1">
    <citation type="submission" date="2020-10" db="EMBL/GenBank/DDBJ databases">
        <authorList>
            <person name="Gilroy R."/>
        </authorList>
    </citation>
    <scope>NUCLEOTIDE SEQUENCE</scope>
    <source>
        <strain evidence="2">CHK188-20938</strain>
    </source>
</reference>
<dbReference type="Proteomes" id="UP000824169">
    <property type="component" value="Unassembled WGS sequence"/>
</dbReference>
<protein>
    <submittedName>
        <fullName evidence="2">ABC-2 transporter permease</fullName>
    </submittedName>
</protein>
<keyword evidence="1" id="KW-0812">Transmembrane</keyword>
<keyword evidence="1" id="KW-1133">Transmembrane helix</keyword>
<dbReference type="EMBL" id="DVOO01000011">
    <property type="protein sequence ID" value="HIV24913.1"/>
    <property type="molecule type" value="Genomic_DNA"/>
</dbReference>
<dbReference type="AlphaFoldDB" id="A0A9D1TAC2"/>
<organism evidence="2 3">
    <name type="scientific">Candidatus Scatomonas pullistercoris</name>
    <dbReference type="NCBI Taxonomy" id="2840920"/>
    <lineage>
        <taxon>Bacteria</taxon>
        <taxon>Bacillati</taxon>
        <taxon>Bacillota</taxon>
        <taxon>Clostridia</taxon>
        <taxon>Lachnospirales</taxon>
        <taxon>Lachnospiraceae</taxon>
        <taxon>Lachnospiraceae incertae sedis</taxon>
        <taxon>Candidatus Scatomonas</taxon>
    </lineage>
</organism>
<dbReference type="InterPro" id="IPR025699">
    <property type="entry name" value="ABC2_memb-like"/>
</dbReference>
<feature type="transmembrane region" description="Helical" evidence="1">
    <location>
        <begin position="78"/>
        <end position="99"/>
    </location>
</feature>
<keyword evidence="1" id="KW-0472">Membrane</keyword>
<name>A0A9D1TAC2_9FIRM</name>
<evidence type="ECO:0000313" key="3">
    <source>
        <dbReference type="Proteomes" id="UP000824169"/>
    </source>
</evidence>
<feature type="transmembrane region" description="Helical" evidence="1">
    <location>
        <begin position="38"/>
        <end position="57"/>
    </location>
</feature>
<sequence length="207" mass="23055">MKGLILKDFFSMKKQLKMYLLLILGYMVLGLYMKKPAIIGPMLCMVGSLYFVQVFTMDETCEWKILERVLPLSAGKIVLSRYLLVVPVFGAAAVLYLILNLLLPLLPAVRTQGADMGMIGVLSFGSMLLIEAVLLPLLYRFGGNSRIYILLILAVFFSLFYAGSHFGAAEALWPLVGRLPWVFLLAGAASQIPSYALSVKIYKKKEF</sequence>
<comment type="caution">
    <text evidence="2">The sequence shown here is derived from an EMBL/GenBank/DDBJ whole genome shotgun (WGS) entry which is preliminary data.</text>
</comment>
<evidence type="ECO:0000256" key="1">
    <source>
        <dbReference type="SAM" id="Phobius"/>
    </source>
</evidence>
<reference evidence="2" key="2">
    <citation type="journal article" date="2021" name="PeerJ">
        <title>Extensive microbial diversity within the chicken gut microbiome revealed by metagenomics and culture.</title>
        <authorList>
            <person name="Gilroy R."/>
            <person name="Ravi A."/>
            <person name="Getino M."/>
            <person name="Pursley I."/>
            <person name="Horton D.L."/>
            <person name="Alikhan N.F."/>
            <person name="Baker D."/>
            <person name="Gharbi K."/>
            <person name="Hall N."/>
            <person name="Watson M."/>
            <person name="Adriaenssens E.M."/>
            <person name="Foster-Nyarko E."/>
            <person name="Jarju S."/>
            <person name="Secka A."/>
            <person name="Antonio M."/>
            <person name="Oren A."/>
            <person name="Chaudhuri R.R."/>
            <person name="La Ragione R."/>
            <person name="Hildebrand F."/>
            <person name="Pallen M.J."/>
        </authorList>
    </citation>
    <scope>NUCLEOTIDE SEQUENCE</scope>
    <source>
        <strain evidence="2">CHK188-20938</strain>
    </source>
</reference>
<feature type="transmembrane region" description="Helical" evidence="1">
    <location>
        <begin position="146"/>
        <end position="167"/>
    </location>
</feature>
<gene>
    <name evidence="2" type="ORF">IAB71_03860</name>
</gene>
<evidence type="ECO:0000313" key="2">
    <source>
        <dbReference type="EMBL" id="HIV24913.1"/>
    </source>
</evidence>
<dbReference type="Pfam" id="PF13346">
    <property type="entry name" value="ABC2_membrane_5"/>
    <property type="match status" value="1"/>
</dbReference>
<feature type="transmembrane region" description="Helical" evidence="1">
    <location>
        <begin position="16"/>
        <end position="32"/>
    </location>
</feature>